<dbReference type="EMBL" id="KQ246084">
    <property type="protein sequence ID" value="KNC73099.1"/>
    <property type="molecule type" value="Genomic_DNA"/>
</dbReference>
<proteinExistence type="predicted"/>
<dbReference type="AlphaFoldDB" id="A0A0L0F8Q2"/>
<gene>
    <name evidence="1" type="ORF">SARC_14343</name>
</gene>
<sequence length="88" mass="9214">MLSQRKRERVVVESAYDSGGGLPLVVKVQAELLIAARPIRGEGNRNEGAMGVAGQTPGSAHCTGCHLCRSSKQLERNCPLKEGASGAP</sequence>
<dbReference type="RefSeq" id="XP_014147001.1">
    <property type="nucleotide sequence ID" value="XM_014291526.1"/>
</dbReference>
<evidence type="ECO:0000313" key="2">
    <source>
        <dbReference type="Proteomes" id="UP000054560"/>
    </source>
</evidence>
<organism evidence="1 2">
    <name type="scientific">Sphaeroforma arctica JP610</name>
    <dbReference type="NCBI Taxonomy" id="667725"/>
    <lineage>
        <taxon>Eukaryota</taxon>
        <taxon>Ichthyosporea</taxon>
        <taxon>Ichthyophonida</taxon>
        <taxon>Sphaeroforma</taxon>
    </lineage>
</organism>
<reference evidence="1 2" key="1">
    <citation type="submission" date="2011-02" db="EMBL/GenBank/DDBJ databases">
        <title>The Genome Sequence of Sphaeroforma arctica JP610.</title>
        <authorList>
            <consortium name="The Broad Institute Genome Sequencing Platform"/>
            <person name="Russ C."/>
            <person name="Cuomo C."/>
            <person name="Young S.K."/>
            <person name="Zeng Q."/>
            <person name="Gargeya S."/>
            <person name="Alvarado L."/>
            <person name="Berlin A."/>
            <person name="Chapman S.B."/>
            <person name="Chen Z."/>
            <person name="Freedman E."/>
            <person name="Gellesch M."/>
            <person name="Goldberg J."/>
            <person name="Griggs A."/>
            <person name="Gujja S."/>
            <person name="Heilman E."/>
            <person name="Heiman D."/>
            <person name="Howarth C."/>
            <person name="Mehta T."/>
            <person name="Neiman D."/>
            <person name="Pearson M."/>
            <person name="Roberts A."/>
            <person name="Saif S."/>
            <person name="Shea T."/>
            <person name="Shenoy N."/>
            <person name="Sisk P."/>
            <person name="Stolte C."/>
            <person name="Sykes S."/>
            <person name="White J."/>
            <person name="Yandava C."/>
            <person name="Burger G."/>
            <person name="Gray M.W."/>
            <person name="Holland P.W.H."/>
            <person name="King N."/>
            <person name="Lang F.B.F."/>
            <person name="Roger A.J."/>
            <person name="Ruiz-Trillo I."/>
            <person name="Haas B."/>
            <person name="Nusbaum C."/>
            <person name="Birren B."/>
        </authorList>
    </citation>
    <scope>NUCLEOTIDE SEQUENCE [LARGE SCALE GENOMIC DNA]</scope>
    <source>
        <strain evidence="1 2">JP610</strain>
    </source>
</reference>
<feature type="non-terminal residue" evidence="1">
    <location>
        <position position="88"/>
    </location>
</feature>
<dbReference type="GeneID" id="25914847"/>
<dbReference type="Proteomes" id="UP000054560">
    <property type="component" value="Unassembled WGS sequence"/>
</dbReference>
<evidence type="ECO:0000313" key="1">
    <source>
        <dbReference type="EMBL" id="KNC73099.1"/>
    </source>
</evidence>
<name>A0A0L0F8Q2_9EUKA</name>
<protein>
    <submittedName>
        <fullName evidence="1">Uncharacterized protein</fullName>
    </submittedName>
</protein>
<keyword evidence="2" id="KW-1185">Reference proteome</keyword>
<accession>A0A0L0F8Q2</accession>